<dbReference type="PANTHER" id="PTHR11215:SF1">
    <property type="entry name" value="MYG1 EXONUCLEASE"/>
    <property type="match status" value="1"/>
</dbReference>
<evidence type="ECO:0000313" key="2">
    <source>
        <dbReference type="EMBL" id="KAJ1916659.1"/>
    </source>
</evidence>
<protein>
    <recommendedName>
        <fullName evidence="4">Metal-dependent protein hydrolase</fullName>
    </recommendedName>
</protein>
<sequence>MSAKVIGTHSGTFHCDEALACFMLKQLPEYKDSTIVRSRDPKELEKCDIVVDVGGVYDHGKCLYDHHQRGFEETFSGEYNTKLSSAGLIYKHYGKKVISVILDIEESSKQAEFLFQHVYKKFIEGVDAIDNGKSKYPADIKPAYEESTGLSARVSRLNPWWNQPKETIDTMAQFKKAVELTGSEFSERVRYYGKAWLPARDIVSGAFTNRFNVHESGKIILFDQFCPWKEHIFDLESEAKISNDDLPYYAIYEDESGNWRVQAIPESPDSFATRKPLPQEWRGIRDDALSELSGIKDCIFVHAAGFIGGNKTKEGAIAMALKSI</sequence>
<proteinExistence type="inferred from homology"/>
<comment type="caution">
    <text evidence="2">The sequence shown here is derived from an EMBL/GenBank/DDBJ whole genome shotgun (WGS) entry which is preliminary data.</text>
</comment>
<comment type="similarity">
    <text evidence="1">Belongs to the MYG1 family.</text>
</comment>
<name>A0A9W8A3J9_9FUNG</name>
<evidence type="ECO:0000313" key="3">
    <source>
        <dbReference type="Proteomes" id="UP001150538"/>
    </source>
</evidence>
<dbReference type="Proteomes" id="UP001150538">
    <property type="component" value="Unassembled WGS sequence"/>
</dbReference>
<reference evidence="2" key="1">
    <citation type="submission" date="2022-07" db="EMBL/GenBank/DDBJ databases">
        <title>Phylogenomic reconstructions and comparative analyses of Kickxellomycotina fungi.</title>
        <authorList>
            <person name="Reynolds N.K."/>
            <person name="Stajich J.E."/>
            <person name="Barry K."/>
            <person name="Grigoriev I.V."/>
            <person name="Crous P."/>
            <person name="Smith M.E."/>
        </authorList>
    </citation>
    <scope>NUCLEOTIDE SEQUENCE</scope>
    <source>
        <strain evidence="2">NBRC 100468</strain>
    </source>
</reference>
<keyword evidence="3" id="KW-1185">Reference proteome</keyword>
<dbReference type="AlphaFoldDB" id="A0A9W8A3J9"/>
<organism evidence="2 3">
    <name type="scientific">Mycoemilia scoparia</name>
    <dbReference type="NCBI Taxonomy" id="417184"/>
    <lineage>
        <taxon>Eukaryota</taxon>
        <taxon>Fungi</taxon>
        <taxon>Fungi incertae sedis</taxon>
        <taxon>Zoopagomycota</taxon>
        <taxon>Kickxellomycotina</taxon>
        <taxon>Kickxellomycetes</taxon>
        <taxon>Kickxellales</taxon>
        <taxon>Kickxellaceae</taxon>
        <taxon>Mycoemilia</taxon>
    </lineage>
</organism>
<dbReference type="GO" id="GO:0005634">
    <property type="term" value="C:nucleus"/>
    <property type="evidence" value="ECO:0007669"/>
    <property type="project" value="TreeGrafter"/>
</dbReference>
<dbReference type="GO" id="GO:0005737">
    <property type="term" value="C:cytoplasm"/>
    <property type="evidence" value="ECO:0007669"/>
    <property type="project" value="TreeGrafter"/>
</dbReference>
<accession>A0A9W8A3J9</accession>
<evidence type="ECO:0008006" key="4">
    <source>
        <dbReference type="Google" id="ProtNLM"/>
    </source>
</evidence>
<evidence type="ECO:0000256" key="1">
    <source>
        <dbReference type="ARBA" id="ARBA00010105"/>
    </source>
</evidence>
<dbReference type="Pfam" id="PF03690">
    <property type="entry name" value="MYG1_exonuc"/>
    <property type="match status" value="1"/>
</dbReference>
<dbReference type="EMBL" id="JANBPU010000096">
    <property type="protein sequence ID" value="KAJ1916659.1"/>
    <property type="molecule type" value="Genomic_DNA"/>
</dbReference>
<dbReference type="InterPro" id="IPR003226">
    <property type="entry name" value="MYG1_exonuclease"/>
</dbReference>
<dbReference type="OrthoDB" id="10265310at2759"/>
<gene>
    <name evidence="2" type="ORF">H4219_003674</name>
</gene>
<dbReference type="PANTHER" id="PTHR11215">
    <property type="entry name" value="METAL DEPENDENT HYDROLASE - RELATED"/>
    <property type="match status" value="1"/>
</dbReference>